<dbReference type="HOGENOM" id="CLU_142222_0_0_9"/>
<gene>
    <name evidence="3" type="ORF">I592_00628</name>
    <name evidence="2" type="ORF">UKC_03334</name>
</gene>
<evidence type="ECO:0000313" key="2">
    <source>
        <dbReference type="EMBL" id="EOI53382.1"/>
    </source>
</evidence>
<dbReference type="eggNOG" id="COG5492">
    <property type="taxonomic scope" value="Bacteria"/>
</dbReference>
<dbReference type="SMART" id="SM00635">
    <property type="entry name" value="BID_2"/>
    <property type="match status" value="1"/>
</dbReference>
<name>R2XTR8_9ENTE</name>
<accession>R2XTR8</accession>
<dbReference type="Proteomes" id="UP000013750">
    <property type="component" value="Unassembled WGS sequence"/>
</dbReference>
<organism evidence="2 4">
    <name type="scientific">Enterococcus gilvus ATCC BAA-350</name>
    <dbReference type="NCBI Taxonomy" id="1158614"/>
    <lineage>
        <taxon>Bacteria</taxon>
        <taxon>Bacillati</taxon>
        <taxon>Bacillota</taxon>
        <taxon>Bacilli</taxon>
        <taxon>Lactobacillales</taxon>
        <taxon>Enterococcaceae</taxon>
        <taxon>Enterococcus</taxon>
    </lineage>
</organism>
<evidence type="ECO:0000313" key="3">
    <source>
        <dbReference type="EMBL" id="EOW81343.1"/>
    </source>
</evidence>
<dbReference type="InterPro" id="IPR008964">
    <property type="entry name" value="Invasin/intimin_cell_adhesion"/>
</dbReference>
<dbReference type="PATRIC" id="fig|1158614.3.peg.3312"/>
<evidence type="ECO:0000313" key="5">
    <source>
        <dbReference type="Proteomes" id="UP000014160"/>
    </source>
</evidence>
<dbReference type="Proteomes" id="UP000014160">
    <property type="component" value="Unassembled WGS sequence"/>
</dbReference>
<dbReference type="OrthoDB" id="2065410at2"/>
<dbReference type="Gene3D" id="2.60.40.1080">
    <property type="match status" value="1"/>
</dbReference>
<dbReference type="RefSeq" id="WP_010781679.1">
    <property type="nucleotide sequence ID" value="NZ_ASWH01000001.1"/>
</dbReference>
<reference evidence="2 4" key="1">
    <citation type="submission" date="2013-02" db="EMBL/GenBank/DDBJ databases">
        <title>The Genome Sequence of Enterococcus gilvus ATCC BAA-350.</title>
        <authorList>
            <consortium name="The Broad Institute Genome Sequencing Platform"/>
            <consortium name="The Broad Institute Genome Sequencing Center for Infectious Disease"/>
            <person name="Earl A.M."/>
            <person name="Gilmore M.S."/>
            <person name="Lebreton F."/>
            <person name="Walker B."/>
            <person name="Young S.K."/>
            <person name="Zeng Q."/>
            <person name="Gargeya S."/>
            <person name="Fitzgerald M."/>
            <person name="Haas B."/>
            <person name="Abouelleil A."/>
            <person name="Alvarado L."/>
            <person name="Arachchi H.M."/>
            <person name="Berlin A.M."/>
            <person name="Chapman S.B."/>
            <person name="Dewar J."/>
            <person name="Goldberg J."/>
            <person name="Griggs A."/>
            <person name="Gujja S."/>
            <person name="Hansen M."/>
            <person name="Howarth C."/>
            <person name="Imamovic A."/>
            <person name="Larimer J."/>
            <person name="McCowan C."/>
            <person name="Murphy C."/>
            <person name="Neiman D."/>
            <person name="Pearson M."/>
            <person name="Priest M."/>
            <person name="Roberts A."/>
            <person name="Saif S."/>
            <person name="Shea T."/>
            <person name="Sisk P."/>
            <person name="Sykes S."/>
            <person name="Wortman J."/>
            <person name="Nusbaum C."/>
            <person name="Birren B."/>
        </authorList>
    </citation>
    <scope>NUCLEOTIDE SEQUENCE [LARGE SCALE GENOMIC DNA]</scope>
    <source>
        <strain evidence="2 4">ATCC BAA-350</strain>
    </source>
</reference>
<protein>
    <recommendedName>
        <fullName evidence="1">BIG2 domain-containing protein</fullName>
    </recommendedName>
</protein>
<dbReference type="AlphaFoldDB" id="R2XTR8"/>
<reference evidence="3 5" key="2">
    <citation type="submission" date="2013-03" db="EMBL/GenBank/DDBJ databases">
        <title>The Genome Sequence of Enterococcus gilvus ATCC BAA-350 (PacBio/Illumina hybrid assembly).</title>
        <authorList>
            <consortium name="The Broad Institute Genomics Platform"/>
            <consortium name="The Broad Institute Genome Sequencing Center for Infectious Disease"/>
            <person name="Earl A."/>
            <person name="Russ C."/>
            <person name="Gilmore M."/>
            <person name="Surin D."/>
            <person name="Walker B."/>
            <person name="Young S."/>
            <person name="Zeng Q."/>
            <person name="Gargeya S."/>
            <person name="Fitzgerald M."/>
            <person name="Haas B."/>
            <person name="Abouelleil A."/>
            <person name="Allen A.W."/>
            <person name="Alvarado L."/>
            <person name="Arachchi H.M."/>
            <person name="Berlin A.M."/>
            <person name="Chapman S.B."/>
            <person name="Gainer-Dewar J."/>
            <person name="Goldberg J."/>
            <person name="Griggs A."/>
            <person name="Gujja S."/>
            <person name="Hansen M."/>
            <person name="Howarth C."/>
            <person name="Imamovic A."/>
            <person name="Ireland A."/>
            <person name="Larimer J."/>
            <person name="McCowan C."/>
            <person name="Murphy C."/>
            <person name="Pearson M."/>
            <person name="Poon T.W."/>
            <person name="Priest M."/>
            <person name="Roberts A."/>
            <person name="Saif S."/>
            <person name="Shea T."/>
            <person name="Sisk P."/>
            <person name="Sykes S."/>
            <person name="Wortman J."/>
            <person name="Nusbaum C."/>
            <person name="Birren B."/>
        </authorList>
    </citation>
    <scope>NUCLEOTIDE SEQUENCE [LARGE SCALE GENOMIC DNA]</scope>
    <source>
        <strain evidence="3 5">ATCC BAA-350</strain>
    </source>
</reference>
<dbReference type="EMBL" id="ASWH01000001">
    <property type="protein sequence ID" value="EOW81343.1"/>
    <property type="molecule type" value="Genomic_DNA"/>
</dbReference>
<dbReference type="Pfam" id="PF02368">
    <property type="entry name" value="Big_2"/>
    <property type="match status" value="1"/>
</dbReference>
<feature type="domain" description="BIG2" evidence="1">
    <location>
        <begin position="63"/>
        <end position="143"/>
    </location>
</feature>
<comment type="caution">
    <text evidence="2">The sequence shown here is derived from an EMBL/GenBank/DDBJ whole genome shotgun (WGS) entry which is preliminary data.</text>
</comment>
<keyword evidence="5" id="KW-1185">Reference proteome</keyword>
<evidence type="ECO:0000259" key="1">
    <source>
        <dbReference type="SMART" id="SM00635"/>
    </source>
</evidence>
<dbReference type="InterPro" id="IPR003343">
    <property type="entry name" value="Big_2"/>
</dbReference>
<sequence length="152" mass="15243">MVDTFRIYKKDGTKVTEGASPLSITGVAANTQVAKGDYTAVRVSGDVESAKVDIPAFKTLPIAVTGVTLDKTAADVEQGATLKLTPTVAPANATDKSGAWASSNTAIATVSGGTVTVKSDATVDGTTEISFTTTDGGKAAKCTVTAKAKAEG</sequence>
<dbReference type="SUPFAM" id="SSF49373">
    <property type="entry name" value="Invasin/intimin cell-adhesion fragments"/>
    <property type="match status" value="1"/>
</dbReference>
<evidence type="ECO:0000313" key="4">
    <source>
        <dbReference type="Proteomes" id="UP000013750"/>
    </source>
</evidence>
<proteinExistence type="predicted"/>
<dbReference type="EMBL" id="AJDQ01000012">
    <property type="protein sequence ID" value="EOI53382.1"/>
    <property type="molecule type" value="Genomic_DNA"/>
</dbReference>